<keyword evidence="1 3" id="KW-0472">Membrane</keyword>
<name>A0A6M1TL43_9RHOB</name>
<keyword evidence="2" id="KW-0175">Coiled coil</keyword>
<dbReference type="SUPFAM" id="SSF103088">
    <property type="entry name" value="OmpA-like"/>
    <property type="match status" value="1"/>
</dbReference>
<organism evidence="5 6">
    <name type="scientific">Paragemmobacter kunshanensis</name>
    <dbReference type="NCBI Taxonomy" id="2583234"/>
    <lineage>
        <taxon>Bacteria</taxon>
        <taxon>Pseudomonadati</taxon>
        <taxon>Pseudomonadota</taxon>
        <taxon>Alphaproteobacteria</taxon>
        <taxon>Rhodobacterales</taxon>
        <taxon>Paracoccaceae</taxon>
        <taxon>Paragemmobacter</taxon>
    </lineage>
</organism>
<comment type="caution">
    <text evidence="5">The sequence shown here is derived from an EMBL/GenBank/DDBJ whole genome shotgun (WGS) entry which is preliminary data.</text>
</comment>
<dbReference type="CDD" id="cd07185">
    <property type="entry name" value="OmpA_C-like"/>
    <property type="match status" value="1"/>
</dbReference>
<evidence type="ECO:0000259" key="4">
    <source>
        <dbReference type="PROSITE" id="PS51123"/>
    </source>
</evidence>
<accession>A0A6M1TL43</accession>
<dbReference type="AlphaFoldDB" id="A0A6M1TL43"/>
<keyword evidence="3" id="KW-1133">Transmembrane helix</keyword>
<keyword evidence="3" id="KW-0812">Transmembrane</keyword>
<evidence type="ECO:0000256" key="2">
    <source>
        <dbReference type="SAM" id="Coils"/>
    </source>
</evidence>
<proteinExistence type="predicted"/>
<keyword evidence="6" id="KW-1185">Reference proteome</keyword>
<reference evidence="5 6" key="1">
    <citation type="submission" date="2020-02" db="EMBL/GenBank/DDBJ databases">
        <title>Rhodobacter translucens sp. nov., a novel bacterium isolated from activated sludge.</title>
        <authorList>
            <person name="Liu J."/>
        </authorList>
    </citation>
    <scope>NUCLEOTIDE SEQUENCE [LARGE SCALE GENOMIC DNA]</scope>
    <source>
        <strain evidence="5 6">HX-7-19</strain>
    </source>
</reference>
<evidence type="ECO:0000313" key="5">
    <source>
        <dbReference type="EMBL" id="NGQ90649.1"/>
    </source>
</evidence>
<dbReference type="Gene3D" id="3.30.1330.60">
    <property type="entry name" value="OmpA-like domain"/>
    <property type="match status" value="1"/>
</dbReference>
<dbReference type="Gene3D" id="1.10.287.1490">
    <property type="match status" value="1"/>
</dbReference>
<evidence type="ECO:0000313" key="6">
    <source>
        <dbReference type="Proteomes" id="UP000474758"/>
    </source>
</evidence>
<feature type="domain" description="OmpA-like" evidence="4">
    <location>
        <begin position="402"/>
        <end position="530"/>
    </location>
</feature>
<dbReference type="InterPro" id="IPR036737">
    <property type="entry name" value="OmpA-like_sf"/>
</dbReference>
<dbReference type="PROSITE" id="PS51123">
    <property type="entry name" value="OMPA_2"/>
    <property type="match status" value="1"/>
</dbReference>
<dbReference type="Proteomes" id="UP000474758">
    <property type="component" value="Unassembled WGS sequence"/>
</dbReference>
<feature type="coiled-coil region" evidence="2">
    <location>
        <begin position="108"/>
        <end position="371"/>
    </location>
</feature>
<evidence type="ECO:0000256" key="1">
    <source>
        <dbReference type="PROSITE-ProRule" id="PRU00473"/>
    </source>
</evidence>
<dbReference type="RefSeq" id="WP_165048361.1">
    <property type="nucleotide sequence ID" value="NZ_JAALFE010000005.1"/>
</dbReference>
<protein>
    <submittedName>
        <fullName evidence="5">Peptidoglycan-binding protein</fullName>
    </submittedName>
</protein>
<dbReference type="NCBIfam" id="NF006542">
    <property type="entry name" value="PRK09039.1-1"/>
    <property type="match status" value="2"/>
</dbReference>
<dbReference type="InterPro" id="IPR006665">
    <property type="entry name" value="OmpA-like"/>
</dbReference>
<gene>
    <name evidence="5" type="ORF">G5V65_07045</name>
</gene>
<dbReference type="Pfam" id="PF00691">
    <property type="entry name" value="OmpA"/>
    <property type="match status" value="1"/>
</dbReference>
<dbReference type="GO" id="GO:0016020">
    <property type="term" value="C:membrane"/>
    <property type="evidence" value="ECO:0007669"/>
    <property type="project" value="UniProtKB-UniRule"/>
</dbReference>
<feature type="transmembrane region" description="Helical" evidence="3">
    <location>
        <begin position="12"/>
        <end position="41"/>
    </location>
</feature>
<dbReference type="InterPro" id="IPR050330">
    <property type="entry name" value="Bact_OuterMem_StrucFunc"/>
</dbReference>
<dbReference type="PANTHER" id="PTHR30329:SF21">
    <property type="entry name" value="LIPOPROTEIN YIAD-RELATED"/>
    <property type="match status" value="1"/>
</dbReference>
<dbReference type="PANTHER" id="PTHR30329">
    <property type="entry name" value="STATOR ELEMENT OF FLAGELLAR MOTOR COMPLEX"/>
    <property type="match status" value="1"/>
</dbReference>
<dbReference type="EMBL" id="JAALFE010000005">
    <property type="protein sequence ID" value="NGQ90649.1"/>
    <property type="molecule type" value="Genomic_DNA"/>
</dbReference>
<sequence length="530" mass="57065">MALRSRRDSSIIWPGFVDAVTTLLMVMMFVLTIFTVMQVVLRETITTQSNELDSLTDQIAQLADALGLERQRAEGLQAEVGVLTASLTAAQAEGERQAALITTLTGQLATAEGALAAAQGRIASFEEQVASLLAERDAARGQVTELTASVQALEDAQEKLLTEQEALQLALARAREEVDANAEAARLLAARRAAVEALIASLQSRAEGAEARLSEEEAARLVDAAALEELRDRLKGADDELAAMTLALEEQRRRAEETLTLLAAAQTEAAKAVEGQDSRDAALVAAERALSAEQAKSLEAERKVALLNEQIGALRSQLAQLQAVLDESAARDEAAQVQMEALGSQLNAALAQVAAEQRRRAELEAAEAARLAAENADLARYRSEFFGKLSELLEGREGVRVVGDRFLFSSEVLFQPGAAELAPEGQAQIAGVVEILNEIRGDIPDGIDWIIRVDGHTDDVPLSGLGAFRDNWELSQARALSVVRYMQESLGFPPDRLAATGFGEYRPVAPGQDEASRAQNRRIELKLTER</sequence>
<evidence type="ECO:0000256" key="3">
    <source>
        <dbReference type="SAM" id="Phobius"/>
    </source>
</evidence>